<dbReference type="EMBL" id="UHIV01000001">
    <property type="protein sequence ID" value="SUP52855.1"/>
    <property type="molecule type" value="Genomic_DNA"/>
</dbReference>
<evidence type="ECO:0000256" key="3">
    <source>
        <dbReference type="ARBA" id="ARBA00022827"/>
    </source>
</evidence>
<evidence type="ECO:0000256" key="1">
    <source>
        <dbReference type="ARBA" id="ARBA00001974"/>
    </source>
</evidence>
<keyword evidence="2" id="KW-0285">Flavoprotein</keyword>
<evidence type="ECO:0000313" key="5">
    <source>
        <dbReference type="EMBL" id="SUP52855.1"/>
    </source>
</evidence>
<dbReference type="EC" id="1.6.99.3" evidence="5"/>
<dbReference type="Gene3D" id="3.50.50.60">
    <property type="entry name" value="FAD/NAD(P)-binding domain"/>
    <property type="match status" value="1"/>
</dbReference>
<evidence type="ECO:0000313" key="6">
    <source>
        <dbReference type="Proteomes" id="UP000254621"/>
    </source>
</evidence>
<dbReference type="Proteomes" id="UP000254621">
    <property type="component" value="Unassembled WGS sequence"/>
</dbReference>
<dbReference type="PANTHER" id="PTHR43429">
    <property type="entry name" value="PYRIDINE NUCLEOTIDE-DISULFIDE OXIDOREDUCTASE DOMAIN-CONTAINING"/>
    <property type="match status" value="1"/>
</dbReference>
<dbReference type="InterPro" id="IPR036188">
    <property type="entry name" value="FAD/NAD-bd_sf"/>
</dbReference>
<reference evidence="5 6" key="1">
    <citation type="submission" date="2018-06" db="EMBL/GenBank/DDBJ databases">
        <authorList>
            <consortium name="Pathogen Informatics"/>
            <person name="Doyle S."/>
        </authorList>
    </citation>
    <scope>NUCLEOTIDE SEQUENCE [LARGE SCALE GENOMIC DNA]</scope>
    <source>
        <strain evidence="5 6">NCTC13645</strain>
    </source>
</reference>
<protein>
    <submittedName>
        <fullName evidence="5">Probable NADH oxidase</fullName>
        <ecNumber evidence="5">1.6.99.3</ecNumber>
    </submittedName>
</protein>
<sequence length="74" mass="8174">MSKSWDDANRLKAQTEDVKRAIVIGAGYIGAELAEQLSLAGKQITLIDALDRVLAKMYHQSCLKSLHANMKNMV</sequence>
<comment type="cofactor">
    <cofactor evidence="1">
        <name>FAD</name>
        <dbReference type="ChEBI" id="CHEBI:57692"/>
    </cofactor>
</comment>
<evidence type="ECO:0000259" key="4">
    <source>
        <dbReference type="Pfam" id="PF07992"/>
    </source>
</evidence>
<feature type="domain" description="FAD/NAD(P)-binding" evidence="4">
    <location>
        <begin position="3"/>
        <end position="72"/>
    </location>
</feature>
<proteinExistence type="predicted"/>
<dbReference type="InterPro" id="IPR050260">
    <property type="entry name" value="FAD-bd_OxRdtase"/>
</dbReference>
<dbReference type="Pfam" id="PF07992">
    <property type="entry name" value="Pyr_redox_2"/>
    <property type="match status" value="1"/>
</dbReference>
<keyword evidence="3" id="KW-0274">FAD</keyword>
<dbReference type="GO" id="GO:0016491">
    <property type="term" value="F:oxidoreductase activity"/>
    <property type="evidence" value="ECO:0007669"/>
    <property type="project" value="UniProtKB-KW"/>
</dbReference>
<keyword evidence="5" id="KW-0560">Oxidoreductase</keyword>
<dbReference type="SUPFAM" id="SSF51905">
    <property type="entry name" value="FAD/NAD(P)-binding domain"/>
    <property type="match status" value="1"/>
</dbReference>
<evidence type="ECO:0000256" key="2">
    <source>
        <dbReference type="ARBA" id="ARBA00022630"/>
    </source>
</evidence>
<dbReference type="AlphaFoldDB" id="A0A380NYX0"/>
<name>A0A380NYX0_WEIVI</name>
<accession>A0A380NYX0</accession>
<dbReference type="InterPro" id="IPR023753">
    <property type="entry name" value="FAD/NAD-binding_dom"/>
</dbReference>
<gene>
    <name evidence="5" type="ORF">NCTC13645_00758</name>
</gene>
<organism evidence="5 6">
    <name type="scientific">Weissella viridescens</name>
    <name type="common">Lactobacillus viridescens</name>
    <dbReference type="NCBI Taxonomy" id="1629"/>
    <lineage>
        <taxon>Bacteria</taxon>
        <taxon>Bacillati</taxon>
        <taxon>Bacillota</taxon>
        <taxon>Bacilli</taxon>
        <taxon>Lactobacillales</taxon>
        <taxon>Lactobacillaceae</taxon>
        <taxon>Weissella</taxon>
    </lineage>
</organism>